<comment type="caution">
    <text evidence="1">The sequence shown here is derived from an EMBL/GenBank/DDBJ whole genome shotgun (WGS) entry which is preliminary data.</text>
</comment>
<dbReference type="SUPFAM" id="SSF51197">
    <property type="entry name" value="Clavaminate synthase-like"/>
    <property type="match status" value="1"/>
</dbReference>
<dbReference type="Gene3D" id="2.60.120.620">
    <property type="entry name" value="q2cbj1_9rhob like domain"/>
    <property type="match status" value="1"/>
</dbReference>
<proteinExistence type="predicted"/>
<protein>
    <recommendedName>
        <fullName evidence="3">Phytanoyl-CoA dioxygenase</fullName>
    </recommendedName>
</protein>
<dbReference type="Proteomes" id="UP001333818">
    <property type="component" value="Unassembled WGS sequence"/>
</dbReference>
<evidence type="ECO:0008006" key="3">
    <source>
        <dbReference type="Google" id="ProtNLM"/>
    </source>
</evidence>
<evidence type="ECO:0000313" key="2">
    <source>
        <dbReference type="Proteomes" id="UP001333818"/>
    </source>
</evidence>
<dbReference type="AlphaFoldDB" id="A0AAW9PZ78"/>
<gene>
    <name evidence="1" type="ORF">V2H45_10915</name>
</gene>
<accession>A0AAW9PZ78</accession>
<keyword evidence="2" id="KW-1185">Reference proteome</keyword>
<sequence>MPSVLDLSGLRVITEASDRIFTHIEQLIRQYGADRVKEHLPNTYNYLERSTSVSPIALADYLNPREDILNLFANSLGMTLLGEILGREVVCNLTKSRVTKQYAPVNYHALHLPNQWHQDGALGVSFPTSDSLTSAPYISAAMTAMVICWIPLVDCFGDRPSLEFIKQPCDRLLHYDYLNDRKLENLFAPKDFWVPELKQGDMLIFLNGTLHRTYVTEAMKSDRTSIELRFMPSQQIPPWMQSDRFAQIPPQTPHIH</sequence>
<dbReference type="EMBL" id="JAZBJZ010000037">
    <property type="protein sequence ID" value="MEE3717259.1"/>
    <property type="molecule type" value="Genomic_DNA"/>
</dbReference>
<evidence type="ECO:0000313" key="1">
    <source>
        <dbReference type="EMBL" id="MEE3717259.1"/>
    </source>
</evidence>
<reference evidence="1" key="1">
    <citation type="submission" date="2024-01" db="EMBL/GenBank/DDBJ databases">
        <title>Bank of Algae and Cyanobacteria of the Azores (BACA) strain genomes.</title>
        <authorList>
            <person name="Luz R."/>
            <person name="Cordeiro R."/>
            <person name="Fonseca A."/>
            <person name="Goncalves V."/>
        </authorList>
    </citation>
    <scope>NUCLEOTIDE SEQUENCE</scope>
    <source>
        <strain evidence="1">BACA0141</strain>
    </source>
</reference>
<organism evidence="1 2">
    <name type="scientific">Tumidithrix elongata BACA0141</name>
    <dbReference type="NCBI Taxonomy" id="2716417"/>
    <lineage>
        <taxon>Bacteria</taxon>
        <taxon>Bacillati</taxon>
        <taxon>Cyanobacteriota</taxon>
        <taxon>Cyanophyceae</taxon>
        <taxon>Pseudanabaenales</taxon>
        <taxon>Pseudanabaenaceae</taxon>
        <taxon>Tumidithrix</taxon>
        <taxon>Tumidithrix elongata</taxon>
    </lineage>
</organism>
<name>A0AAW9PZ78_9CYAN</name>